<comment type="similarity">
    <text evidence="5">Belongs to the heme-copper respiratory oxidase family.</text>
</comment>
<dbReference type="PRINTS" id="PR01165">
    <property type="entry name" value="CYCOXIDASEI"/>
</dbReference>
<feature type="transmembrane region" description="Helical" evidence="6">
    <location>
        <begin position="202"/>
        <end position="227"/>
    </location>
</feature>
<feature type="transmembrane region" description="Helical" evidence="6">
    <location>
        <begin position="474"/>
        <end position="493"/>
    </location>
</feature>
<dbReference type="InterPro" id="IPR036927">
    <property type="entry name" value="Cyt_c_oxase-like_su1_sf"/>
</dbReference>
<dbReference type="UniPathway" id="UPA00705"/>
<evidence type="ECO:0000256" key="6">
    <source>
        <dbReference type="SAM" id="Phobius"/>
    </source>
</evidence>
<comment type="subcellular location">
    <subcellularLocation>
        <location evidence="1">Membrane</location>
        <topology evidence="1">Multi-pass membrane protein</topology>
    </subcellularLocation>
    <subcellularLocation>
        <location evidence="5">Mitochondrion inner membrane</location>
        <topology evidence="5">Multi-pass membrane protein</topology>
    </subcellularLocation>
</comment>
<keyword evidence="5" id="KW-0999">Mitochondrion inner membrane</keyword>
<feature type="transmembrane region" description="Helical" evidence="6">
    <location>
        <begin position="7"/>
        <end position="28"/>
    </location>
</feature>
<dbReference type="EC" id="7.1.1.9" evidence="5"/>
<dbReference type="InterPro" id="IPR023616">
    <property type="entry name" value="Cyt_c_oxase-like_su1_dom"/>
</dbReference>
<name>Q94Y38_CRYCO</name>
<feature type="transmembrane region" description="Helical" evidence="6">
    <location>
        <begin position="329"/>
        <end position="346"/>
    </location>
</feature>
<feature type="transmembrane region" description="Helical" evidence="6">
    <location>
        <begin position="397"/>
        <end position="417"/>
    </location>
</feature>
<feature type="transmembrane region" description="Helical" evidence="6">
    <location>
        <begin position="113"/>
        <end position="140"/>
    </location>
</feature>
<feature type="transmembrane region" description="Helical" evidence="6">
    <location>
        <begin position="513"/>
        <end position="532"/>
    </location>
</feature>
<keyword evidence="5" id="KW-0408">Iron</keyword>
<dbReference type="GO" id="GO:0020037">
    <property type="term" value="F:heme binding"/>
    <property type="evidence" value="ECO:0007669"/>
    <property type="project" value="InterPro"/>
</dbReference>
<keyword evidence="5" id="KW-0479">Metal-binding</keyword>
<keyword evidence="5" id="KW-0679">Respiratory chain</keyword>
<dbReference type="GO" id="GO:0046872">
    <property type="term" value="F:metal ion binding"/>
    <property type="evidence" value="ECO:0007669"/>
    <property type="project" value="UniProtKB-KW"/>
</dbReference>
<feature type="transmembrane region" description="Helical" evidence="6">
    <location>
        <begin position="299"/>
        <end position="317"/>
    </location>
</feature>
<keyword evidence="5 8" id="KW-0496">Mitochondrion</keyword>
<dbReference type="PANTHER" id="PTHR10422">
    <property type="entry name" value="CYTOCHROME C OXIDASE SUBUNIT 1"/>
    <property type="match status" value="1"/>
</dbReference>
<dbReference type="InterPro" id="IPR023615">
    <property type="entry name" value="Cyt_c_Oxase_su1_BS"/>
</dbReference>
<comment type="function">
    <text evidence="5">Component of the cytochrome c oxidase, the last enzyme in the mitochondrial electron transport chain which drives oxidative phosphorylation. The respiratory chain contains 3 multisubunit complexes succinate dehydrogenase (complex II, CII), ubiquinol-cytochrome c oxidoreductase (cytochrome b-c1 complex, complex III, CIII) and cytochrome c oxidase (complex IV, CIV), that cooperate to transfer electrons derived from NADH and succinate to molecular oxygen, creating an electrochemical gradient over the inner membrane that drives transmembrane transport and the ATP synthase. Cytochrome c oxidase is the component of the respiratory chain that catalyzes the reduction of oxygen to water. Electrons originating from reduced cytochrome c in the intermembrane space (IMS) are transferred via the dinuclear copper A center (CU(A)) of subunit 2 and heme A of subunit 1 to the active site in subunit 1, a binuclear center (BNC) formed by heme A3 and copper B (CU(B)). The BNC reduces molecular oxygen to 2 water molecules using 4 electrons from cytochrome c in the IMS and 4 protons from the mitochondrial matrix.</text>
</comment>
<dbReference type="GO" id="GO:0005743">
    <property type="term" value="C:mitochondrial inner membrane"/>
    <property type="evidence" value="ECO:0007669"/>
    <property type="project" value="UniProtKB-SubCell"/>
</dbReference>
<evidence type="ECO:0000313" key="8">
    <source>
        <dbReference type="EMBL" id="AAL11630.1"/>
    </source>
</evidence>
<accession>Q94Y38</accession>
<sequence length="577" mass="64144">MMELYSYYLWFVGLLAQHFIGLLAQQLLILSSDIIIVFWLAMGQTFVCWTLCPTFISSVKNCNHKGLGIYYLLSSFIFGISGTLISVLIRIELYSSGNRILSPENQNFYNIKITLHGFLMIFYLVMPGLFGGFGNYFIVIFQGSPEVVYPRVNNFSILILSLSYLLLILSIISEFGGGTGWTLYPPLSTSFMNLSPSSIGNIIFGLLISGISSVLTSLNFWITILSLRSIGITLKTISLFPWSLLITSGMLLLTLPILTGALLMILSDINYNTLFFDPIFGGDPIFYQHLFWFFGHPEVYILIIPAFGIISIIISGILQKIIFGNPSMIFAMSCISLLGSVVWGHHMYTIGLETDTRSYFSGVTILISLPTGTKIFNWLSTYLGNPSLLLLKTNSSLFGLLFLLMFTIGGSTGIIIGNAAVDLGLHDTYYIIAHFHFVLSLGAVIAIFSGIIFNIEKIIGSKNILPSCSSNNSFYNLVLTFIGILITFGPMHFLGFNVMPRRIPDFPDSFISWNFLSSIGSGITLLSFGFLFKFNCWITSLAQCSRLFLGHVAKNIFINQTARELIIVGLYAQHMFG</sequence>
<keyword evidence="5" id="KW-0186">Copper</keyword>
<dbReference type="PANTHER" id="PTHR10422:SF18">
    <property type="entry name" value="CYTOCHROME C OXIDASE SUBUNIT 1"/>
    <property type="match status" value="1"/>
</dbReference>
<protein>
    <recommendedName>
        <fullName evidence="5">Cytochrome c oxidase subunit 1</fullName>
        <ecNumber evidence="5">7.1.1.9</ecNumber>
    </recommendedName>
</protein>
<geneLocation type="mitochondrion" evidence="8"/>
<dbReference type="GO" id="GO:0015990">
    <property type="term" value="P:electron transport coupled proton transport"/>
    <property type="evidence" value="ECO:0007669"/>
    <property type="project" value="TreeGrafter"/>
</dbReference>
<dbReference type="PROSITE" id="PS00077">
    <property type="entry name" value="COX1_CUB"/>
    <property type="match status" value="1"/>
</dbReference>
<dbReference type="AlphaFoldDB" id="Q94Y38"/>
<evidence type="ECO:0000259" key="7">
    <source>
        <dbReference type="PROSITE" id="PS50855"/>
    </source>
</evidence>
<evidence type="ECO:0000256" key="3">
    <source>
        <dbReference type="ARBA" id="ARBA00022989"/>
    </source>
</evidence>
<feature type="transmembrane region" description="Helical" evidence="6">
    <location>
        <begin position="239"/>
        <end position="266"/>
    </location>
</feature>
<comment type="pathway">
    <text evidence="5">Energy metabolism; oxidative phosphorylation.</text>
</comment>
<feature type="domain" description="Cytochrome oxidase subunit I profile" evidence="7">
    <location>
        <begin position="49"/>
        <end position="532"/>
    </location>
</feature>
<reference evidence="8" key="1">
    <citation type="journal article" date="2001" name="J. Mol. Evol.">
        <title>A complex organization of the gene encoding cytochrome oxidase subunit 1 in the mitochondrial genome of the dinoflagellate, Crypthecodinium cohnii: homologous recombination generates two different cox1 open reading frames.</title>
        <authorList>
            <person name="Norman J.E."/>
            <person name="Gray M.W."/>
        </authorList>
    </citation>
    <scope>NUCLEOTIDE SEQUENCE</scope>
    <source>
        <strain evidence="8">WH-d</strain>
    </source>
</reference>
<keyword evidence="5" id="KW-0813">Transport</keyword>
<feature type="transmembrane region" description="Helical" evidence="6">
    <location>
        <begin position="34"/>
        <end position="56"/>
    </location>
</feature>
<dbReference type="GO" id="GO:0006123">
    <property type="term" value="P:mitochondrial electron transport, cytochrome c to oxygen"/>
    <property type="evidence" value="ECO:0007669"/>
    <property type="project" value="TreeGrafter"/>
</dbReference>
<evidence type="ECO:0000256" key="2">
    <source>
        <dbReference type="ARBA" id="ARBA00022692"/>
    </source>
</evidence>
<gene>
    <name evidence="8" type="primary">cox1</name>
</gene>
<keyword evidence="2 5" id="KW-0812">Transmembrane</keyword>
<evidence type="ECO:0000256" key="1">
    <source>
        <dbReference type="ARBA" id="ARBA00004141"/>
    </source>
</evidence>
<dbReference type="Gene3D" id="1.20.210.10">
    <property type="entry name" value="Cytochrome c oxidase-like, subunit I domain"/>
    <property type="match status" value="1"/>
</dbReference>
<proteinExistence type="inferred from homology"/>
<feature type="transmembrane region" description="Helical" evidence="6">
    <location>
        <begin position="68"/>
        <end position="93"/>
    </location>
</feature>
<feature type="transmembrane region" description="Helical" evidence="6">
    <location>
        <begin position="358"/>
        <end position="376"/>
    </location>
</feature>
<evidence type="ECO:0000256" key="5">
    <source>
        <dbReference type="RuleBase" id="RU000369"/>
    </source>
</evidence>
<keyword evidence="3 6" id="KW-1133">Transmembrane helix</keyword>
<keyword evidence="4 5" id="KW-0472">Membrane</keyword>
<keyword evidence="5" id="KW-0349">Heme</keyword>
<dbReference type="EMBL" id="AF182643">
    <property type="protein sequence ID" value="AAL11630.1"/>
    <property type="molecule type" value="Genomic_DNA"/>
</dbReference>
<dbReference type="PROSITE" id="PS50855">
    <property type="entry name" value="COX1"/>
    <property type="match status" value="1"/>
</dbReference>
<dbReference type="Pfam" id="PF00115">
    <property type="entry name" value="COX1"/>
    <property type="match status" value="1"/>
</dbReference>
<organism evidence="8">
    <name type="scientific">Crypthecodinium cohnii</name>
    <name type="common">Dinoflagellate</name>
    <name type="synonym">Glenodinium cohnii</name>
    <dbReference type="NCBI Taxonomy" id="2866"/>
    <lineage>
        <taxon>Eukaryota</taxon>
        <taxon>Sar</taxon>
        <taxon>Alveolata</taxon>
        <taxon>Dinophyceae</taxon>
        <taxon>Gonyaulacales</taxon>
        <taxon>Crypthecodiniaceae</taxon>
        <taxon>Crypthecodinium</taxon>
    </lineage>
</organism>
<keyword evidence="5" id="KW-0249">Electron transport</keyword>
<dbReference type="GO" id="GO:0004129">
    <property type="term" value="F:cytochrome-c oxidase activity"/>
    <property type="evidence" value="ECO:0007669"/>
    <property type="project" value="UniProtKB-EC"/>
</dbReference>
<comment type="catalytic activity">
    <reaction evidence="5">
        <text>4 Fe(II)-[cytochrome c] + O2 + 8 H(+)(in) = 4 Fe(III)-[cytochrome c] + 2 H2O + 4 H(+)(out)</text>
        <dbReference type="Rhea" id="RHEA:11436"/>
        <dbReference type="Rhea" id="RHEA-COMP:10350"/>
        <dbReference type="Rhea" id="RHEA-COMP:14399"/>
        <dbReference type="ChEBI" id="CHEBI:15377"/>
        <dbReference type="ChEBI" id="CHEBI:15378"/>
        <dbReference type="ChEBI" id="CHEBI:15379"/>
        <dbReference type="ChEBI" id="CHEBI:29033"/>
        <dbReference type="ChEBI" id="CHEBI:29034"/>
        <dbReference type="EC" id="7.1.1.9"/>
    </reaction>
</comment>
<dbReference type="SUPFAM" id="SSF81442">
    <property type="entry name" value="Cytochrome c oxidase subunit I-like"/>
    <property type="match status" value="1"/>
</dbReference>
<dbReference type="InterPro" id="IPR000883">
    <property type="entry name" value="Cyt_C_Oxase_1"/>
</dbReference>
<feature type="transmembrane region" description="Helical" evidence="6">
    <location>
        <begin position="152"/>
        <end position="172"/>
    </location>
</feature>
<feature type="transmembrane region" description="Helical" evidence="6">
    <location>
        <begin position="429"/>
        <end position="453"/>
    </location>
</feature>
<evidence type="ECO:0000256" key="4">
    <source>
        <dbReference type="ARBA" id="ARBA00023136"/>
    </source>
</evidence>